<dbReference type="Pfam" id="PF12848">
    <property type="entry name" value="ABC_tran_Xtn"/>
    <property type="match status" value="1"/>
</dbReference>
<feature type="region of interest" description="Disordered" evidence="5">
    <location>
        <begin position="528"/>
        <end position="553"/>
    </location>
</feature>
<organism evidence="7 8">
    <name type="scientific">Virgibacillus necropolis</name>
    <dbReference type="NCBI Taxonomy" id="163877"/>
    <lineage>
        <taxon>Bacteria</taxon>
        <taxon>Bacillati</taxon>
        <taxon>Bacillota</taxon>
        <taxon>Bacilli</taxon>
        <taxon>Bacillales</taxon>
        <taxon>Bacillaceae</taxon>
        <taxon>Virgibacillus</taxon>
    </lineage>
</organism>
<dbReference type="GO" id="GO:0003677">
    <property type="term" value="F:DNA binding"/>
    <property type="evidence" value="ECO:0007669"/>
    <property type="project" value="InterPro"/>
</dbReference>
<dbReference type="GO" id="GO:0005524">
    <property type="term" value="F:ATP binding"/>
    <property type="evidence" value="ECO:0007669"/>
    <property type="project" value="UniProtKB-KW"/>
</dbReference>
<dbReference type="EMBL" id="CP022437">
    <property type="protein sequence ID" value="ASN06928.1"/>
    <property type="molecule type" value="Genomic_DNA"/>
</dbReference>
<dbReference type="InterPro" id="IPR051309">
    <property type="entry name" value="ABCF_ATPase"/>
</dbReference>
<reference evidence="7 8" key="1">
    <citation type="journal article" date="2003" name="Int. J. Syst. Evol. Microbiol.">
        <title>Virgibacillus carmonensis sp. nov., Virgibacillus necropolis sp. nov. and Virgibacillus picturae sp. nov., three novel species isolated from deteriorated mural paintings, transfer of the species of the genus salibacillus to Virgibacillus, as Virgibacillus marismortui comb. nov. and Virgibacillus salexigens comb. nov., and emended description of the genus Virgibacillus.</title>
        <authorList>
            <person name="Heyrman J."/>
            <person name="Logan N.A."/>
            <person name="Busse H.J."/>
            <person name="Balcaen A."/>
            <person name="Lebbe L."/>
            <person name="Rodriguez-Diaz M."/>
            <person name="Swings J."/>
            <person name="De Vos P."/>
        </authorList>
    </citation>
    <scope>NUCLEOTIDE SEQUENCE [LARGE SCALE GENOMIC DNA]</scope>
    <source>
        <strain evidence="7 8">LMG 19488</strain>
    </source>
</reference>
<dbReference type="FunFam" id="3.40.50.300:FF:000011">
    <property type="entry name" value="Putative ABC transporter ATP-binding component"/>
    <property type="match status" value="1"/>
</dbReference>
<dbReference type="RefSeq" id="WP_089533923.1">
    <property type="nucleotide sequence ID" value="NZ_CP022437.1"/>
</dbReference>
<feature type="compositionally biased region" description="Basic and acidic residues" evidence="5">
    <location>
        <begin position="528"/>
        <end position="541"/>
    </location>
</feature>
<sequence>MLTVENVVKSYGEKILFNEVSCTIKENDRIGLIGVNGTGKSTFLKVIAGIETPESGLVKHAKDYHIEYLSQDPVLDPELTVIEQIYFGDSVIMKTMREYERTLLELMENPTSQTAQKRMLTTQQKMDENKAWEANTTAKTVLTKLGITDFNKQVTDLSGGQKKRVAIAKALIQPADLLILDEPTNHLDHATIEWLEKFLASYRGAMLLVTHDRYFLNRVTNHMYELNKGNLYKYTGNYESFLEKKAEREELEESSQQKHENILRREIAWLRRGAKARSTKQKARIDRVEDMKEKSFDTNKNQVAFQAGSKRLGKKVLELTGIEKYFGDKQLFTSFDYLVVPGERLGIVGPNGSGKTTLLNIMANRLNPDTGTIDVGETVKIGYYTQENEEINEDLRVIDYIKEVAEVIHTKDGEVITAEQMLERFLFPRSEQWNYIRKLSGGEKRRLYLLKILMLEPNVLFLDEPTNDLDTETLSILEDYLANFPGVVITVSHDRYFLDRVVDQLLVLSETPEVTRFYGNYSEYLEKQETEKVSTPMKEKPSSSGKKAKKKLSYNDQNEWNQIEDQITELETRIESLKEAIAGAGSDLEKVQDLYKQQEEVENQLEQKMERWEELSILVEEMEAGK</sequence>
<dbReference type="PANTHER" id="PTHR42855">
    <property type="entry name" value="ABC TRANSPORTER ATP-BINDING SUBUNIT"/>
    <property type="match status" value="1"/>
</dbReference>
<dbReference type="InterPro" id="IPR032781">
    <property type="entry name" value="ABC_tran_Xtn"/>
</dbReference>
<evidence type="ECO:0000256" key="2">
    <source>
        <dbReference type="ARBA" id="ARBA00022741"/>
    </source>
</evidence>
<evidence type="ECO:0000313" key="8">
    <source>
        <dbReference type="Proteomes" id="UP000204391"/>
    </source>
</evidence>
<dbReference type="Gene3D" id="3.40.50.300">
    <property type="entry name" value="P-loop containing nucleotide triphosphate hydrolases"/>
    <property type="match status" value="2"/>
</dbReference>
<dbReference type="CDD" id="cd03221">
    <property type="entry name" value="ABCF_EF-3"/>
    <property type="match status" value="2"/>
</dbReference>
<dbReference type="InterPro" id="IPR032524">
    <property type="entry name" value="ABC_tran_C"/>
</dbReference>
<keyword evidence="1" id="KW-0677">Repeat</keyword>
<keyword evidence="4" id="KW-0175">Coiled coil</keyword>
<dbReference type="FunFam" id="3.40.50.300:FF:000309">
    <property type="entry name" value="ABC transporter ATP-binding protein"/>
    <property type="match status" value="1"/>
</dbReference>
<dbReference type="InterPro" id="IPR017871">
    <property type="entry name" value="ABC_transporter-like_CS"/>
</dbReference>
<gene>
    <name evidence="7" type="ORF">CFK40_18880</name>
</gene>
<dbReference type="InterPro" id="IPR037118">
    <property type="entry name" value="Val-tRNA_synth_C_sf"/>
</dbReference>
<dbReference type="InterPro" id="IPR027417">
    <property type="entry name" value="P-loop_NTPase"/>
</dbReference>
<dbReference type="KEGG" id="vne:CFK40_18880"/>
<dbReference type="Pfam" id="PF16326">
    <property type="entry name" value="ABC_tran_CTD"/>
    <property type="match status" value="1"/>
</dbReference>
<dbReference type="Proteomes" id="UP000204391">
    <property type="component" value="Chromosome"/>
</dbReference>
<feature type="domain" description="ABC transporter" evidence="6">
    <location>
        <begin position="317"/>
        <end position="537"/>
    </location>
</feature>
<dbReference type="Pfam" id="PF00005">
    <property type="entry name" value="ABC_tran"/>
    <property type="match status" value="2"/>
</dbReference>
<proteinExistence type="predicted"/>
<keyword evidence="8" id="KW-1185">Reference proteome</keyword>
<dbReference type="SMART" id="SM00382">
    <property type="entry name" value="AAA"/>
    <property type="match status" value="2"/>
</dbReference>
<evidence type="ECO:0000256" key="3">
    <source>
        <dbReference type="ARBA" id="ARBA00022840"/>
    </source>
</evidence>
<evidence type="ECO:0000256" key="1">
    <source>
        <dbReference type="ARBA" id="ARBA00022737"/>
    </source>
</evidence>
<accession>A0A221MGY4</accession>
<name>A0A221MGY4_9BACI</name>
<feature type="domain" description="ABC transporter" evidence="6">
    <location>
        <begin position="2"/>
        <end position="253"/>
    </location>
</feature>
<dbReference type="PROSITE" id="PS50893">
    <property type="entry name" value="ABC_TRANSPORTER_2"/>
    <property type="match status" value="2"/>
</dbReference>
<dbReference type="SUPFAM" id="SSF52540">
    <property type="entry name" value="P-loop containing nucleoside triphosphate hydrolases"/>
    <property type="match status" value="2"/>
</dbReference>
<dbReference type="InterPro" id="IPR003593">
    <property type="entry name" value="AAA+_ATPase"/>
</dbReference>
<dbReference type="OrthoDB" id="9760950at2"/>
<dbReference type="Gene3D" id="1.10.287.380">
    <property type="entry name" value="Valyl-tRNA synthetase, C-terminal domain"/>
    <property type="match status" value="1"/>
</dbReference>
<evidence type="ECO:0000256" key="5">
    <source>
        <dbReference type="SAM" id="MobiDB-lite"/>
    </source>
</evidence>
<evidence type="ECO:0000256" key="4">
    <source>
        <dbReference type="SAM" id="Coils"/>
    </source>
</evidence>
<dbReference type="GO" id="GO:0016887">
    <property type="term" value="F:ATP hydrolysis activity"/>
    <property type="evidence" value="ECO:0007669"/>
    <property type="project" value="InterPro"/>
</dbReference>
<feature type="coiled-coil region" evidence="4">
    <location>
        <begin position="560"/>
        <end position="615"/>
    </location>
</feature>
<evidence type="ECO:0000313" key="7">
    <source>
        <dbReference type="EMBL" id="ASN06928.1"/>
    </source>
</evidence>
<keyword evidence="3 7" id="KW-0067">ATP-binding</keyword>
<dbReference type="PANTHER" id="PTHR42855:SF1">
    <property type="entry name" value="ABC TRANSPORTER DOMAIN-CONTAINING PROTEIN"/>
    <property type="match status" value="1"/>
</dbReference>
<evidence type="ECO:0000259" key="6">
    <source>
        <dbReference type="PROSITE" id="PS50893"/>
    </source>
</evidence>
<dbReference type="InterPro" id="IPR003439">
    <property type="entry name" value="ABC_transporter-like_ATP-bd"/>
</dbReference>
<dbReference type="AlphaFoldDB" id="A0A221MGY4"/>
<protein>
    <submittedName>
        <fullName evidence="7">Multidrug ABC transporter ATP-binding protein</fullName>
    </submittedName>
</protein>
<dbReference type="PROSITE" id="PS00211">
    <property type="entry name" value="ABC_TRANSPORTER_1"/>
    <property type="match status" value="1"/>
</dbReference>
<keyword evidence="2" id="KW-0547">Nucleotide-binding</keyword>